<reference evidence="1 2" key="1">
    <citation type="submission" date="2014-07" db="EMBL/GenBank/DDBJ databases">
        <title>Comparative genomic insights into amoeba endosymbionts belonging to the families of Holosporaceae and Candidatus Midichloriaceae within Rickettsiales.</title>
        <authorList>
            <person name="Wang Z."/>
            <person name="Wu M."/>
        </authorList>
    </citation>
    <scope>NUCLEOTIDE SEQUENCE [LARGE SCALE GENOMIC DNA]</scope>
    <source>
        <strain evidence="1">PRA3</strain>
    </source>
</reference>
<evidence type="ECO:0000313" key="1">
    <source>
        <dbReference type="EMBL" id="AIK96064.1"/>
    </source>
</evidence>
<dbReference type="KEGG" id="paca:ID47_03840"/>
<organism evidence="1 2">
    <name type="scientific">Candidatus Odyssella acanthamoebae</name>
    <dbReference type="NCBI Taxonomy" id="91604"/>
    <lineage>
        <taxon>Bacteria</taxon>
        <taxon>Pseudomonadati</taxon>
        <taxon>Pseudomonadota</taxon>
        <taxon>Alphaproteobacteria</taxon>
        <taxon>Holosporales</taxon>
        <taxon>Candidatus Paracaedibacteraceae</taxon>
        <taxon>Candidatus Odyssella</taxon>
    </lineage>
</organism>
<dbReference type="Gene3D" id="3.80.10.10">
    <property type="entry name" value="Ribonuclease Inhibitor"/>
    <property type="match status" value="1"/>
</dbReference>
<accession>A0A077AVJ5</accession>
<proteinExistence type="predicted"/>
<protein>
    <submittedName>
        <fullName evidence="1">Uncharacterized protein</fullName>
    </submittedName>
</protein>
<dbReference type="RefSeq" id="WP_038463988.1">
    <property type="nucleotide sequence ID" value="NZ_CP008941.1"/>
</dbReference>
<name>A0A077AVJ5_9PROT</name>
<dbReference type="HOGENOM" id="CLU_2394342_0_0_5"/>
<dbReference type="AlphaFoldDB" id="A0A077AVJ5"/>
<dbReference type="EMBL" id="CP008941">
    <property type="protein sequence ID" value="AIK96064.1"/>
    <property type="molecule type" value="Genomic_DNA"/>
</dbReference>
<dbReference type="InterPro" id="IPR032675">
    <property type="entry name" value="LRR_dom_sf"/>
</dbReference>
<evidence type="ECO:0000313" key="2">
    <source>
        <dbReference type="Proteomes" id="UP000028926"/>
    </source>
</evidence>
<gene>
    <name evidence="1" type="ORF">ID47_03840</name>
</gene>
<keyword evidence="2" id="KW-1185">Reference proteome</keyword>
<sequence length="93" mass="9932">MPLSSGIKFKFTPSSAMLKAMVTQWTTLSRIDLSRTDVTDVSALGNVHTLNLQGCEGVTDVSALGNVHTLNLRGCRGVTDVSALGKVHNLTLY</sequence>
<dbReference type="SUPFAM" id="SSF52047">
    <property type="entry name" value="RNI-like"/>
    <property type="match status" value="1"/>
</dbReference>
<dbReference type="Proteomes" id="UP000028926">
    <property type="component" value="Chromosome"/>
</dbReference>